<feature type="domain" description="ABC transporter" evidence="5">
    <location>
        <begin position="6"/>
        <end position="243"/>
    </location>
</feature>
<evidence type="ECO:0000313" key="7">
    <source>
        <dbReference type="Proteomes" id="UP000284883"/>
    </source>
</evidence>
<dbReference type="PANTHER" id="PTHR43790">
    <property type="entry name" value="CARBOHYDRATE TRANSPORT ATP-BINDING PROTEIN MG119-RELATED"/>
    <property type="match status" value="1"/>
</dbReference>
<evidence type="ECO:0000256" key="2">
    <source>
        <dbReference type="ARBA" id="ARBA00022737"/>
    </source>
</evidence>
<evidence type="ECO:0000313" key="6">
    <source>
        <dbReference type="EMBL" id="RHB37408.1"/>
    </source>
</evidence>
<evidence type="ECO:0000256" key="1">
    <source>
        <dbReference type="ARBA" id="ARBA00022448"/>
    </source>
</evidence>
<dbReference type="Proteomes" id="UP000284883">
    <property type="component" value="Unassembled WGS sequence"/>
</dbReference>
<dbReference type="GO" id="GO:0005524">
    <property type="term" value="F:ATP binding"/>
    <property type="evidence" value="ECO:0007669"/>
    <property type="project" value="UniProtKB-KW"/>
</dbReference>
<evidence type="ECO:0000259" key="5">
    <source>
        <dbReference type="PROSITE" id="PS50893"/>
    </source>
</evidence>
<sequence length="484" mass="55527">MKSFCIHTKNLKKTADRVLINNLNFTAYSGEIHAIIGNNGEGKTVFATLLSGIREATSGNIFLEGQELHITDVSSAQRYGIYMLQQEQVLFPDLSIRDNLIAGNEHFLKQSLWAPSRHTIDKACLEQLRKFGLENLDLNASIQKTTAYEKLIIQLCRILICQPKVLILDEPATCLTPRELRKLFEFLKEYKKDTVIILITHNYSLLLQYCNRISIIDAGTVVATFDEEEFTHPKFKWYIEKLKMNFSYPELQLVPGNELVHVEHLSFHSLKDLNFSLHEKEIIGLVRLTNDEKDNLYNLLFQKLTPEDGFVRFPGFEKRPYINLVSDREADKSLFLTQSIPFNITASDFQKLRHRLFTSTKVMNMYGTHYLQKLDVKDADITTKPYHLSTGTKQKVVISRSLFNQSKIYIYDEPTKNLDSSSKLDLYNILNALAIEGAAILLISSDYEELLAMCSRIIVVKEGKQIGNYSTNYLSVEALSKELE</sequence>
<keyword evidence="2" id="KW-0677">Repeat</keyword>
<dbReference type="Pfam" id="PF00005">
    <property type="entry name" value="ABC_tran"/>
    <property type="match status" value="2"/>
</dbReference>
<feature type="domain" description="ABC transporter" evidence="5">
    <location>
        <begin position="254"/>
        <end position="478"/>
    </location>
</feature>
<dbReference type="SUPFAM" id="SSF52540">
    <property type="entry name" value="P-loop containing nucleoside triphosphate hydrolases"/>
    <property type="match status" value="2"/>
</dbReference>
<dbReference type="InterPro" id="IPR003439">
    <property type="entry name" value="ABC_transporter-like_ATP-bd"/>
</dbReference>
<dbReference type="AlphaFoldDB" id="A0A413VV40"/>
<dbReference type="InterPro" id="IPR050107">
    <property type="entry name" value="ABC_carbohydrate_import_ATPase"/>
</dbReference>
<proteinExistence type="predicted"/>
<dbReference type="PANTHER" id="PTHR43790:SF9">
    <property type="entry name" value="GALACTOFURANOSE TRANSPORTER ATP-BINDING PROTEIN YTFR"/>
    <property type="match status" value="1"/>
</dbReference>
<dbReference type="Gene3D" id="3.40.50.300">
    <property type="entry name" value="P-loop containing nucleotide triphosphate hydrolases"/>
    <property type="match status" value="2"/>
</dbReference>
<evidence type="ECO:0000256" key="3">
    <source>
        <dbReference type="ARBA" id="ARBA00022741"/>
    </source>
</evidence>
<dbReference type="PROSITE" id="PS50893">
    <property type="entry name" value="ABC_TRANSPORTER_2"/>
    <property type="match status" value="2"/>
</dbReference>
<comment type="caution">
    <text evidence="6">The sequence shown here is derived from an EMBL/GenBank/DDBJ whole genome shotgun (WGS) entry which is preliminary data.</text>
</comment>
<gene>
    <name evidence="6" type="ORF">DW885_11600</name>
</gene>
<dbReference type="GO" id="GO:0016887">
    <property type="term" value="F:ATP hydrolysis activity"/>
    <property type="evidence" value="ECO:0007669"/>
    <property type="project" value="InterPro"/>
</dbReference>
<name>A0A413VV40_9FIRM</name>
<protein>
    <submittedName>
        <fullName evidence="6">Sugar ABC transporter ATP-binding protein</fullName>
    </submittedName>
</protein>
<keyword evidence="4 6" id="KW-0067">ATP-binding</keyword>
<dbReference type="EMBL" id="QSGQ01000008">
    <property type="protein sequence ID" value="RHB37408.1"/>
    <property type="molecule type" value="Genomic_DNA"/>
</dbReference>
<keyword evidence="3" id="KW-0547">Nucleotide-binding</keyword>
<organism evidence="6 7">
    <name type="scientific">Dorea formicigenerans</name>
    <dbReference type="NCBI Taxonomy" id="39486"/>
    <lineage>
        <taxon>Bacteria</taxon>
        <taxon>Bacillati</taxon>
        <taxon>Bacillota</taxon>
        <taxon>Clostridia</taxon>
        <taxon>Lachnospirales</taxon>
        <taxon>Lachnospiraceae</taxon>
        <taxon>Dorea</taxon>
    </lineage>
</organism>
<dbReference type="InterPro" id="IPR027417">
    <property type="entry name" value="P-loop_NTPase"/>
</dbReference>
<reference evidence="6 7" key="1">
    <citation type="submission" date="2018-08" db="EMBL/GenBank/DDBJ databases">
        <title>A genome reference for cultivated species of the human gut microbiota.</title>
        <authorList>
            <person name="Zou Y."/>
            <person name="Xue W."/>
            <person name="Luo G."/>
        </authorList>
    </citation>
    <scope>NUCLEOTIDE SEQUENCE [LARGE SCALE GENOMIC DNA]</scope>
    <source>
        <strain evidence="6 7">AM40-15AC</strain>
    </source>
</reference>
<accession>A0A413VV40</accession>
<keyword evidence="1" id="KW-0813">Transport</keyword>
<evidence type="ECO:0000256" key="4">
    <source>
        <dbReference type="ARBA" id="ARBA00022840"/>
    </source>
</evidence>